<dbReference type="EMBL" id="LIUF01000002">
    <property type="protein sequence ID" value="KOX93659.1"/>
    <property type="molecule type" value="Genomic_DNA"/>
</dbReference>
<dbReference type="AlphaFoldDB" id="A0A0M9AK44"/>
<dbReference type="Proteomes" id="UP000610611">
    <property type="component" value="Unassembled WGS sequence"/>
</dbReference>
<comment type="caution">
    <text evidence="1">The sequence shown here is derived from an EMBL/GenBank/DDBJ whole genome shotgun (WGS) entry which is preliminary data.</text>
</comment>
<evidence type="ECO:0000313" key="3">
    <source>
        <dbReference type="Proteomes" id="UP000037729"/>
    </source>
</evidence>
<accession>A0A0M9AK44</accession>
<evidence type="ECO:0000313" key="1">
    <source>
        <dbReference type="EMBL" id="KOX93659.1"/>
    </source>
</evidence>
<gene>
    <name evidence="1" type="ORF">AMS69_06970</name>
    <name evidence="2" type="ORF">GOC83_05310</name>
</gene>
<reference evidence="1 3" key="1">
    <citation type="submission" date="2015-08" db="EMBL/GenBank/DDBJ databases">
        <title>Genomes of Isolates from Cabo Rojo, PR.</title>
        <authorList>
            <person name="Sanchez-Nieves R.L."/>
            <person name="Montalvo-Rodriguez R."/>
        </authorList>
    </citation>
    <scope>NUCLEOTIDE SEQUENCE [LARGE SCALE GENOMIC DNA]</scope>
    <source>
        <strain evidence="1 3">SL3</strain>
    </source>
</reference>
<evidence type="ECO:0000313" key="2">
    <source>
        <dbReference type="EMBL" id="NLV05554.1"/>
    </source>
</evidence>
<dbReference type="PATRIC" id="fig|1705562.3.peg.2459"/>
<proteinExistence type="predicted"/>
<dbReference type="EMBL" id="WOWB01000001">
    <property type="protein sequence ID" value="NLV05554.1"/>
    <property type="molecule type" value="Genomic_DNA"/>
</dbReference>
<dbReference type="OrthoDB" id="221308at2157"/>
<protein>
    <submittedName>
        <fullName evidence="1">Uncharacterized protein</fullName>
    </submittedName>
</protein>
<keyword evidence="3" id="KW-1185">Reference proteome</keyword>
<sequence>MGDEEDLEDETVSVSMEISGNYDEVMSKLATEDDGSTSLVSLLDDLEQLLDTVVRMDGGTRSAIAQQLPEDMTVSFDAQAVVDTLQVLERYDLVVLEGNTWKPGPKLTTED</sequence>
<organism evidence="1 3">
    <name type="scientific">Haloarcula rubripromontorii</name>
    <dbReference type="NCBI Taxonomy" id="1705562"/>
    <lineage>
        <taxon>Archaea</taxon>
        <taxon>Methanobacteriati</taxon>
        <taxon>Methanobacteriota</taxon>
        <taxon>Stenosarchaea group</taxon>
        <taxon>Halobacteria</taxon>
        <taxon>Halobacteriales</taxon>
        <taxon>Haloarculaceae</taxon>
        <taxon>Haloarcula</taxon>
    </lineage>
</organism>
<reference evidence="2" key="2">
    <citation type="submission" date="2019-12" db="EMBL/GenBank/DDBJ databases">
        <title>The whole-genome sequencing of Haloarcula japonica strain pws8.</title>
        <authorList>
            <person name="Verma D.K."/>
            <person name="Gopal K."/>
            <person name="Prasad E.S."/>
        </authorList>
    </citation>
    <scope>NUCLEOTIDE SEQUENCE</scope>
    <source>
        <strain evidence="2">Pws8</strain>
    </source>
</reference>
<dbReference type="Proteomes" id="UP000037729">
    <property type="component" value="Unassembled WGS sequence"/>
</dbReference>
<name>A0A0M9AK44_9EURY</name>
<dbReference type="RefSeq" id="WP_053967350.1">
    <property type="nucleotide sequence ID" value="NZ_LIUF01000002.1"/>
</dbReference>